<feature type="binding site" evidence="9">
    <location>
        <position position="116"/>
    </location>
    <ligand>
        <name>S-adenosyl-L-methionine</name>
        <dbReference type="ChEBI" id="CHEBI:59789"/>
    </ligand>
</feature>
<dbReference type="CDD" id="cd02440">
    <property type="entry name" value="AdoMet_MTases"/>
    <property type="match status" value="1"/>
</dbReference>
<dbReference type="EC" id="2.1.1.33" evidence="9"/>
<dbReference type="EMBL" id="JFZZ01000148">
    <property type="protein sequence ID" value="KAK86582.1"/>
    <property type="molecule type" value="Genomic_DNA"/>
</dbReference>
<name>A0A158LZE9_9BORD</name>
<dbReference type="FunFam" id="3.40.50.150:FF:000035">
    <property type="entry name" value="tRNA (guanine-N(7)-)-methyltransferase"/>
    <property type="match status" value="1"/>
</dbReference>
<dbReference type="UniPathway" id="UPA00989"/>
<dbReference type="GO" id="GO:0043527">
    <property type="term" value="C:tRNA methyltransferase complex"/>
    <property type="evidence" value="ECO:0007669"/>
    <property type="project" value="TreeGrafter"/>
</dbReference>
<dbReference type="GO" id="GO:0008176">
    <property type="term" value="F:tRNA (guanine(46)-N7)-methyltransferase activity"/>
    <property type="evidence" value="ECO:0007669"/>
    <property type="project" value="UniProtKB-UniRule"/>
</dbReference>
<dbReference type="InterPro" id="IPR029063">
    <property type="entry name" value="SAM-dependent_MTases_sf"/>
</dbReference>
<dbReference type="GeneID" id="93118974"/>
<dbReference type="PROSITE" id="PS51625">
    <property type="entry name" value="SAM_MT_TRMB"/>
    <property type="match status" value="1"/>
</dbReference>
<dbReference type="SUPFAM" id="SSF53335">
    <property type="entry name" value="S-adenosyl-L-methionine-dependent methyltransferases"/>
    <property type="match status" value="1"/>
</dbReference>
<dbReference type="AlphaFoldDB" id="A0A158LZE9"/>
<protein>
    <recommendedName>
        <fullName evidence="9">tRNA (guanine-N(7)-)-methyltransferase</fullName>
        <ecNumber evidence="9">2.1.1.33</ecNumber>
    </recommendedName>
    <alternativeName>
        <fullName evidence="9">tRNA (guanine(46)-N(7))-methyltransferase</fullName>
    </alternativeName>
    <alternativeName>
        <fullName evidence="9">tRNA(m7G46)-methyltransferase</fullName>
    </alternativeName>
</protein>
<feature type="binding site" evidence="9">
    <location>
        <begin position="237"/>
        <end position="240"/>
    </location>
    <ligand>
        <name>substrate</name>
    </ligand>
</feature>
<dbReference type="STRING" id="35814.BBB42_14445"/>
<evidence type="ECO:0000256" key="2">
    <source>
        <dbReference type="ARBA" id="ARBA00003015"/>
    </source>
</evidence>
<keyword evidence="6 9" id="KW-0819">tRNA processing</keyword>
<evidence type="ECO:0000256" key="4">
    <source>
        <dbReference type="ARBA" id="ARBA00022679"/>
    </source>
</evidence>
<comment type="pathway">
    <text evidence="7 9">tRNA modification; N(7)-methylguanine-tRNA biosynthesis.</text>
</comment>
<dbReference type="PATRIC" id="fig|1331206.3.peg.3683"/>
<evidence type="ECO:0000256" key="3">
    <source>
        <dbReference type="ARBA" id="ARBA00022603"/>
    </source>
</evidence>
<keyword evidence="4 9" id="KW-0808">Transferase</keyword>
<dbReference type="InterPro" id="IPR003358">
    <property type="entry name" value="tRNA_(Gua-N-7)_MeTrfase_Trmb"/>
</dbReference>
<evidence type="ECO:0000256" key="9">
    <source>
        <dbReference type="HAMAP-Rule" id="MF_01057"/>
    </source>
</evidence>
<dbReference type="InterPro" id="IPR055361">
    <property type="entry name" value="tRNA_methyltr_TrmB_bact"/>
</dbReference>
<evidence type="ECO:0000313" key="10">
    <source>
        <dbReference type="EMBL" id="KAK86582.1"/>
    </source>
</evidence>
<evidence type="ECO:0000256" key="7">
    <source>
        <dbReference type="ARBA" id="ARBA00060552"/>
    </source>
</evidence>
<comment type="function">
    <text evidence="2 9">Catalyzes the formation of N(7)-methylguanine at position 46 (m7G46) in tRNA.</text>
</comment>
<feature type="binding site" evidence="9">
    <location>
        <position position="170"/>
    </location>
    <ligand>
        <name>substrate</name>
    </ligand>
</feature>
<dbReference type="PANTHER" id="PTHR23417">
    <property type="entry name" value="3-DEOXY-D-MANNO-OCTULOSONIC-ACID TRANSFERASE/TRNA GUANINE-N 7 - -METHYLTRANSFERASE"/>
    <property type="match status" value="1"/>
</dbReference>
<dbReference type="NCBIfam" id="TIGR00091">
    <property type="entry name" value="tRNA (guanosine(46)-N7)-methyltransferase TrmB"/>
    <property type="match status" value="1"/>
</dbReference>
<dbReference type="Proteomes" id="UP000026682">
    <property type="component" value="Unassembled WGS sequence"/>
</dbReference>
<proteinExistence type="inferred from homology"/>
<dbReference type="Gene3D" id="3.40.50.150">
    <property type="entry name" value="Vaccinia Virus protein VP39"/>
    <property type="match status" value="1"/>
</dbReference>
<dbReference type="HAMAP" id="MF_01057">
    <property type="entry name" value="tRNA_methyltr_TrmB"/>
    <property type="match status" value="1"/>
</dbReference>
<accession>A0A158LZE9</accession>
<evidence type="ECO:0000256" key="5">
    <source>
        <dbReference type="ARBA" id="ARBA00022691"/>
    </source>
</evidence>
<comment type="catalytic activity">
    <reaction evidence="1 9">
        <text>guanosine(46) in tRNA + S-adenosyl-L-methionine = N(7)-methylguanosine(46) in tRNA + S-adenosyl-L-homocysteine</text>
        <dbReference type="Rhea" id="RHEA:42708"/>
        <dbReference type="Rhea" id="RHEA-COMP:10188"/>
        <dbReference type="Rhea" id="RHEA-COMP:10189"/>
        <dbReference type="ChEBI" id="CHEBI:57856"/>
        <dbReference type="ChEBI" id="CHEBI:59789"/>
        <dbReference type="ChEBI" id="CHEBI:74269"/>
        <dbReference type="ChEBI" id="CHEBI:74480"/>
        <dbReference type="EC" id="2.1.1.33"/>
    </reaction>
</comment>
<comment type="similarity">
    <text evidence="8 9">Belongs to the class I-like SAM-binding methyltransferase superfamily. TrmB family.</text>
</comment>
<evidence type="ECO:0000256" key="6">
    <source>
        <dbReference type="ARBA" id="ARBA00022694"/>
    </source>
</evidence>
<feature type="binding site" evidence="9">
    <location>
        <position position="143"/>
    </location>
    <ligand>
        <name>S-adenosyl-L-methionine</name>
        <dbReference type="ChEBI" id="CHEBI:59789"/>
    </ligand>
</feature>
<evidence type="ECO:0000256" key="8">
    <source>
        <dbReference type="ARBA" id="ARBA00060767"/>
    </source>
</evidence>
<gene>
    <name evidence="9 10" type="primary">trmB</name>
    <name evidence="10" type="ORF">L497_2276</name>
</gene>
<feature type="binding site" evidence="9">
    <location>
        <position position="91"/>
    </location>
    <ligand>
        <name>S-adenosyl-L-methionine</name>
        <dbReference type="ChEBI" id="CHEBI:59789"/>
    </ligand>
</feature>
<keyword evidence="5 9" id="KW-0949">S-adenosyl-L-methionine</keyword>
<feature type="binding site" evidence="9">
    <location>
        <position position="202"/>
    </location>
    <ligand>
        <name>substrate</name>
    </ligand>
</feature>
<organism evidence="10 11">
    <name type="scientific">Bordetella holmesii CDC-H585-BH</name>
    <dbReference type="NCBI Taxonomy" id="1331206"/>
    <lineage>
        <taxon>Bacteria</taxon>
        <taxon>Pseudomonadati</taxon>
        <taxon>Pseudomonadota</taxon>
        <taxon>Betaproteobacteria</taxon>
        <taxon>Burkholderiales</taxon>
        <taxon>Alcaligenaceae</taxon>
        <taxon>Bordetella</taxon>
    </lineage>
</organism>
<dbReference type="RefSeq" id="WP_005019978.1">
    <property type="nucleotide sequence ID" value="NZ_JFZZ01000148.1"/>
</dbReference>
<evidence type="ECO:0000256" key="1">
    <source>
        <dbReference type="ARBA" id="ARBA00000142"/>
    </source>
</evidence>
<reference evidence="10 11" key="1">
    <citation type="submission" date="2014-03" db="EMBL/GenBank/DDBJ databases">
        <title>Genome sequence of Bordetella holmseii.</title>
        <authorList>
            <person name="Harvill E."/>
            <person name="Goodfield L.L."/>
            <person name="Ivanov Y."/>
            <person name="Meyer J.A."/>
            <person name="Newth C."/>
            <person name="Cassiday P."/>
            <person name="Tondella M.L."/>
            <person name="Liao P."/>
            <person name="Zimmerman J."/>
            <person name="Meert K."/>
            <person name="Wessel D."/>
            <person name="Berger J."/>
            <person name="Dean J.M."/>
            <person name="Holubkov R."/>
            <person name="Burr J."/>
            <person name="Liu T."/>
            <person name="Brinkac L.M."/>
            <person name="Sanka R."/>
            <person name="Kim M."/>
            <person name="Losada L."/>
        </authorList>
    </citation>
    <scope>NUCLEOTIDE SEQUENCE [LARGE SCALE GENOMIC DNA]</scope>
    <source>
        <strain evidence="10 11">CDC-H585-BH</strain>
    </source>
</reference>
<dbReference type="Pfam" id="PF02390">
    <property type="entry name" value="Methyltransf_4"/>
    <property type="match status" value="1"/>
</dbReference>
<evidence type="ECO:0000313" key="11">
    <source>
        <dbReference type="Proteomes" id="UP000026682"/>
    </source>
</evidence>
<comment type="caution">
    <text evidence="10">The sequence shown here is derived from an EMBL/GenBank/DDBJ whole genome shotgun (WGS) entry which is preliminary data.</text>
</comment>
<comment type="caution">
    <text evidence="9">Lacks conserved residue(s) required for the propagation of feature annotation.</text>
</comment>
<feature type="binding site" evidence="9">
    <location>
        <position position="166"/>
    </location>
    <ligand>
        <name>S-adenosyl-L-methionine</name>
        <dbReference type="ChEBI" id="CHEBI:59789"/>
    </ligand>
</feature>
<dbReference type="PANTHER" id="PTHR23417:SF14">
    <property type="entry name" value="PENTACOTRIPEPTIDE-REPEAT REGION OF PRORP DOMAIN-CONTAINING PROTEIN"/>
    <property type="match status" value="1"/>
</dbReference>
<keyword evidence="3 9" id="KW-0489">Methyltransferase</keyword>
<sequence length="259" mass="28818">MNANTPTTTPPAPADAEPLTPATQAALEPANHAPPSPGATHIRSFVHRRGHITQRQRDALEQLMDKWAIAYAARPLDPAAAFGREAPTILEIGFGMGETTEKIALARPDDNFLGVEVFNAGVGSMLHRIETSQIPNVRIIQHDAVEVVRDMIAPDSLAGVHVYFPDPWSKKRHHKRRLLQPAFVHLLASRIRPGGYLHCATDWQDYAVQMLEVLGGETLLENTAHDYAERPSYRPQTKFETRGLRLGHGVWDLIFKRKA</sequence>